<keyword evidence="2" id="KW-0472">Membrane</keyword>
<sequence length="263" mass="25845">MPPAAFAVGVIPGGPQTFALKTVLDCLMAFAAMVVYTAAFGAYNVVLDRVYADSGGNVIKAMFLTALVLAFGFAFFGPLRRMFDRQRDTMAAKLSGGGGAASGGGRGLLQRAADVSRLRNDLRRKPKPDDDDGDNPRNPPPRIDSESDSASASGGGGPSGGGPSGGGGGGPSGGGGAGASSGGPSGGGGGEPDSGATYLDGDPAPVSGGRRSSAPAGEPAYADNGSRGGDRLAAAMRLYRATRGDASPPAGPDSSRHALSEAA</sequence>
<keyword evidence="3" id="KW-0614">Plasmid</keyword>
<protein>
    <submittedName>
        <fullName evidence="3">Uncharacterized protein</fullName>
    </submittedName>
</protein>
<reference evidence="3" key="1">
    <citation type="submission" date="2011-03" db="EMBL/GenBank/DDBJ databases">
        <authorList>
            <person name="Lee H."/>
        </authorList>
    </citation>
    <scope>NUCLEOTIDE SEQUENCE</scope>
    <source>
        <strain evidence="3">MOTT90</strain>
        <plasmid evidence="3">pM90</plasmid>
    </source>
</reference>
<geneLocation type="plasmid" evidence="3">
    <name>pM90</name>
</geneLocation>
<feature type="transmembrane region" description="Helical" evidence="2">
    <location>
        <begin position="26"/>
        <end position="46"/>
    </location>
</feature>
<dbReference type="AlphaFoldDB" id="A0A1L1VAS0"/>
<evidence type="ECO:0000256" key="2">
    <source>
        <dbReference type="SAM" id="Phobius"/>
    </source>
</evidence>
<keyword evidence="2" id="KW-0812">Transmembrane</keyword>
<feature type="compositionally biased region" description="Basic and acidic residues" evidence="1">
    <location>
        <begin position="254"/>
        <end position="263"/>
    </location>
</feature>
<dbReference type="RefSeq" id="WP_015388948.1">
    <property type="nucleotide sequence ID" value="NZ_JF699753.1"/>
</dbReference>
<dbReference type="EMBL" id="JF699753">
    <property type="protein sequence ID" value="AFQ68246.1"/>
    <property type="molecule type" value="Genomic_DNA"/>
</dbReference>
<feature type="region of interest" description="Disordered" evidence="1">
    <location>
        <begin position="116"/>
        <end position="263"/>
    </location>
</feature>
<proteinExistence type="predicted"/>
<feature type="compositionally biased region" description="Gly residues" evidence="1">
    <location>
        <begin position="153"/>
        <end position="192"/>
    </location>
</feature>
<keyword evidence="2" id="KW-1133">Transmembrane helix</keyword>
<name>A0A1L1VAS0_9MYCO</name>
<evidence type="ECO:0000313" key="3">
    <source>
        <dbReference type="EMBL" id="AFQ68246.1"/>
    </source>
</evidence>
<organism evidence="3">
    <name type="scientific">Mycobacterium sp. MOTT-90</name>
    <dbReference type="NCBI Taxonomy" id="1069227"/>
    <lineage>
        <taxon>Bacteria</taxon>
        <taxon>Bacillati</taxon>
        <taxon>Actinomycetota</taxon>
        <taxon>Actinomycetes</taxon>
        <taxon>Mycobacteriales</taxon>
        <taxon>Mycobacteriaceae</taxon>
        <taxon>Mycobacterium</taxon>
    </lineage>
</organism>
<accession>A0A1L1VAS0</accession>
<feature type="transmembrane region" description="Helical" evidence="2">
    <location>
        <begin position="58"/>
        <end position="77"/>
    </location>
</feature>
<evidence type="ECO:0000256" key="1">
    <source>
        <dbReference type="SAM" id="MobiDB-lite"/>
    </source>
</evidence>